<name>A0AAR2J1X5_PYGNA</name>
<organism evidence="4 5">
    <name type="scientific">Pygocentrus nattereri</name>
    <name type="common">Red-bellied piranha</name>
    <dbReference type="NCBI Taxonomy" id="42514"/>
    <lineage>
        <taxon>Eukaryota</taxon>
        <taxon>Metazoa</taxon>
        <taxon>Chordata</taxon>
        <taxon>Craniata</taxon>
        <taxon>Vertebrata</taxon>
        <taxon>Euteleostomi</taxon>
        <taxon>Actinopterygii</taxon>
        <taxon>Neopterygii</taxon>
        <taxon>Teleostei</taxon>
        <taxon>Ostariophysi</taxon>
        <taxon>Characiformes</taxon>
        <taxon>Characoidei</taxon>
        <taxon>Pygocentrus</taxon>
    </lineage>
</organism>
<feature type="coiled-coil region" evidence="1">
    <location>
        <begin position="276"/>
        <end position="303"/>
    </location>
</feature>
<evidence type="ECO:0000256" key="2">
    <source>
        <dbReference type="SAM" id="MobiDB-lite"/>
    </source>
</evidence>
<dbReference type="SUPFAM" id="SSF54768">
    <property type="entry name" value="dsRNA-binding domain-like"/>
    <property type="match status" value="1"/>
</dbReference>
<dbReference type="Ensembl" id="ENSPNAT00000051635.1">
    <property type="protein sequence ID" value="ENSPNAP00000045965.1"/>
    <property type="gene ID" value="ENSPNAG00000016362.2"/>
</dbReference>
<dbReference type="PANTHER" id="PTHR35083">
    <property type="entry name" value="RGD1565685 PROTEIN"/>
    <property type="match status" value="1"/>
</dbReference>
<sequence length="919" mass="105190">MDSYQRFSDENYKNWLKAAESLYILRNYIRDFVEKETETYHSSLRETLKGGTCAKKCKKSPLCEKCNLWKEEILRRRVGKGALVHWENVEPHRWPTEKWEVAKVYMPRGQSGHRRFEEFDIAAILNFMAQCKHFKKFHQGQLMTKVINLRNTVMHSPEFRLNKEKMSNGRNNVLLLAELLGTCIPKLHETISEEIKQFDTVLENYPGQVSQVNFKTENLKLLEREQQALKEKIEFLAQRYDADQQIEIKEELQGMKNFLDQNKDLLESLRPQVNRLNEIQETVEKHEFQLDNLNNRVGNLEKVTHDPMFSDDPLKFKNHLIEQARKRKWPEPLFTEELDANGYRGRVVVNGRTFTGLQVCNNKRRAHQEVAKIALENLKSEFEDTEEASTSASLISSTSSTSSLFYGTVAVVLSKEVCSDGFVKEDEARESAYTNLARQFGLNDPGTDSTFRTVVLEHLAKCGIQPPLEITSQQDDKNFCKLQFTFCDKDGSTTKRKAEQQAAKVALQQLSGFFNCSSDDVPDENFKGFLKERLDALGMANPVYKAEQNKPPEDAGTSSTSRDAEHISGTQTQKHGKEKDSVAVVQPPPTTPLDCVIGLTTETRDSNPSLIPREVDLQDHTEIKSLLAVYHLKPPSVTVERVCTNQNFSLTMNINLDKFTFKNSNVYTSKKDAIRKTYYSLGCALGVFQKDTDESKATMLVKQDFSQKSLTHPKEDIKDDKNFCCSLTEITYSLVCDGQGSSEAKAKQDALQKALCTLPLLFGHEALPASSSTEETEFQINTLLRNACQKDLAFSLKPNQHNISVDLRFKDFIMASKSQRTKKENRNLLSKRILGLLGEETEPHCPSLRNCLDDWFKQRNLQQPVFEDTDEAQGSKATFSVELSFRHPDWEDSMENAKKNLVQELEKRFKYLIDQSKQD</sequence>
<reference evidence="4 5" key="1">
    <citation type="submission" date="2020-10" db="EMBL/GenBank/DDBJ databases">
        <title>Pygocentrus nattereri (red-bellied piranha) genome, fPygNat1, primary haplotype.</title>
        <authorList>
            <person name="Myers G."/>
            <person name="Meyer A."/>
            <person name="Karagic N."/>
            <person name="Pippel M."/>
            <person name="Winkler S."/>
            <person name="Tracey A."/>
            <person name="Wood J."/>
            <person name="Formenti G."/>
            <person name="Howe K."/>
            <person name="Fedrigo O."/>
            <person name="Jarvis E.D."/>
        </authorList>
    </citation>
    <scope>NUCLEOTIDE SEQUENCE [LARGE SCALE GENOMIC DNA]</scope>
</reference>
<feature type="region of interest" description="Disordered" evidence="2">
    <location>
        <begin position="543"/>
        <end position="594"/>
    </location>
</feature>
<dbReference type="InterPro" id="IPR027897">
    <property type="entry name" value="DUF4559"/>
</dbReference>
<dbReference type="InterPro" id="IPR014720">
    <property type="entry name" value="dsRBD_dom"/>
</dbReference>
<accession>A0AAR2J1X5</accession>
<dbReference type="GeneTree" id="ENSGT00390000006290"/>
<evidence type="ECO:0000259" key="3">
    <source>
        <dbReference type="SMART" id="SM00358"/>
    </source>
</evidence>
<keyword evidence="1" id="KW-0175">Coiled coil</keyword>
<dbReference type="PANTHER" id="PTHR35083:SF3">
    <property type="entry name" value="SI:CH211-91P5.3"/>
    <property type="match status" value="1"/>
</dbReference>
<feature type="domain" description="DRBM" evidence="3">
    <location>
        <begin position="316"/>
        <end position="379"/>
    </location>
</feature>
<dbReference type="Pfam" id="PF15112">
    <property type="entry name" value="DUF4559"/>
    <property type="match status" value="1"/>
</dbReference>
<evidence type="ECO:0000256" key="1">
    <source>
        <dbReference type="SAM" id="Coils"/>
    </source>
</evidence>
<feature type="coiled-coil region" evidence="1">
    <location>
        <begin position="212"/>
        <end position="239"/>
    </location>
</feature>
<dbReference type="Gene3D" id="3.30.160.20">
    <property type="match status" value="2"/>
</dbReference>
<protein>
    <recommendedName>
        <fullName evidence="3">DRBM domain-containing protein</fullName>
    </recommendedName>
</protein>
<evidence type="ECO:0000313" key="5">
    <source>
        <dbReference type="Proteomes" id="UP001501920"/>
    </source>
</evidence>
<dbReference type="SMART" id="SM00358">
    <property type="entry name" value="DSRM"/>
    <property type="match status" value="2"/>
</dbReference>
<proteinExistence type="predicted"/>
<feature type="domain" description="DRBM" evidence="3">
    <location>
        <begin position="451"/>
        <end position="511"/>
    </location>
</feature>
<reference evidence="4" key="2">
    <citation type="submission" date="2025-05" db="UniProtKB">
        <authorList>
            <consortium name="Ensembl"/>
        </authorList>
    </citation>
    <scope>IDENTIFICATION</scope>
</reference>
<keyword evidence="5" id="KW-1185">Reference proteome</keyword>
<dbReference type="AlphaFoldDB" id="A0AAR2J1X5"/>
<dbReference type="Proteomes" id="UP001501920">
    <property type="component" value="Chromosome 12"/>
</dbReference>
<evidence type="ECO:0000313" key="4">
    <source>
        <dbReference type="Ensembl" id="ENSPNAP00000045965.1"/>
    </source>
</evidence>
<dbReference type="Ensembl" id="ENSPNAT00000075254.1">
    <property type="protein sequence ID" value="ENSPNAP00000062451.1"/>
    <property type="gene ID" value="ENSPNAG00000016362.2"/>
</dbReference>